<dbReference type="AlphaFoldDB" id="A0A8J2LHP6"/>
<evidence type="ECO:0000313" key="2">
    <source>
        <dbReference type="Proteomes" id="UP000708208"/>
    </source>
</evidence>
<name>A0A8J2LHP6_9HEXA</name>
<dbReference type="OrthoDB" id="9981685at2759"/>
<keyword evidence="2" id="KW-1185">Reference proteome</keyword>
<organism evidence="1 2">
    <name type="scientific">Allacma fusca</name>
    <dbReference type="NCBI Taxonomy" id="39272"/>
    <lineage>
        <taxon>Eukaryota</taxon>
        <taxon>Metazoa</taxon>
        <taxon>Ecdysozoa</taxon>
        <taxon>Arthropoda</taxon>
        <taxon>Hexapoda</taxon>
        <taxon>Collembola</taxon>
        <taxon>Symphypleona</taxon>
        <taxon>Sminthuridae</taxon>
        <taxon>Allacma</taxon>
    </lineage>
</organism>
<comment type="caution">
    <text evidence="1">The sequence shown here is derived from an EMBL/GenBank/DDBJ whole genome shotgun (WGS) entry which is preliminary data.</text>
</comment>
<protein>
    <submittedName>
        <fullName evidence="1">Uncharacterized protein</fullName>
    </submittedName>
</protein>
<proteinExistence type="predicted"/>
<feature type="non-terminal residue" evidence="1">
    <location>
        <position position="1"/>
    </location>
</feature>
<evidence type="ECO:0000313" key="1">
    <source>
        <dbReference type="EMBL" id="CAG7832013.1"/>
    </source>
</evidence>
<accession>A0A8J2LHP6</accession>
<sequence length="218" mass="24680">QPKIPKRNRPSIASIFSYSPESNIRGYWSQEEEKEKRSPALRYPQENSENRLPAALRTCGRGRSVFAVILDVDFFLVDDCNGERAIFYTKEDILSETLTLEKCERFGGKMIVVGAMSGGGCYRLSEFPQKSSGIDRAVRQGSSSQTKIIIIKNTKIPAKTPDASPMDVFGFGFLTQTLQSTKVCTMNGLWKKFREVWNEGTSERCVEVIGFWKRRLLT</sequence>
<dbReference type="EMBL" id="CAJVCH010563091">
    <property type="protein sequence ID" value="CAG7832013.1"/>
    <property type="molecule type" value="Genomic_DNA"/>
</dbReference>
<reference evidence="1" key="1">
    <citation type="submission" date="2021-06" db="EMBL/GenBank/DDBJ databases">
        <authorList>
            <person name="Hodson N. C."/>
            <person name="Mongue J. A."/>
            <person name="Jaron S. K."/>
        </authorList>
    </citation>
    <scope>NUCLEOTIDE SEQUENCE</scope>
</reference>
<dbReference type="Proteomes" id="UP000708208">
    <property type="component" value="Unassembled WGS sequence"/>
</dbReference>
<gene>
    <name evidence="1" type="ORF">AFUS01_LOCUS41727</name>
</gene>